<dbReference type="Proteomes" id="UP001153069">
    <property type="component" value="Unassembled WGS sequence"/>
</dbReference>
<dbReference type="AlphaFoldDB" id="A0A9N8HRB7"/>
<dbReference type="FunFam" id="3.80.10.10:FF:000041">
    <property type="entry name" value="LRR receptor-like serine/threonine-protein kinase ERECTA"/>
    <property type="match status" value="1"/>
</dbReference>
<keyword evidence="2" id="KW-0732">Signal</keyword>
<sequence length="521" mass="57869">MTESRKAQLFALATFFYSFHGEDWVDVIKSDFLVHNKSECDWYSGVYGNLLYNMMEQKYVFFEMKTNETTCNNMTSFTKLRLLFPKVASKVESYMPPEIALLSELEEIYFRMLGFNAPIEAAIIPEMKQLTNLRRMKLSNNKITGAIPDSIFNILPLSTLEELSLIEPDLSGTIPSRIQEFSNLQTLEMSGNFTGTIPSEIGLLSLLTSLIFFSNELLQGIIPSELFNLTTLERFNLIESDISGSLATSLGQWKRLTDLRIDDARLSGTIPSSISELENLQICSLKGNNLVGTLPPISQMAPLERMFLSETQVTGPIPASWLPPSLKFLELNDNQLSGVVPERIWSHTNLRFFNLANNGGLSGQIFADQNASFSDLMTLSLSNNGFYGSIPFGPIKDSGSRLWRMLLDGNYFSGTLSSEIGSFTRMTDLRLSRNLELTGTIPTEISLCASLNNLQMDNTGISGSIPSELGLLSRLQHLSLHGTYLSGSVPMDVCLLKEEGRLDEIHVNCSAVSCTCNCTCS</sequence>
<accession>A0A9N8HRB7</accession>
<evidence type="ECO:0000256" key="2">
    <source>
        <dbReference type="ARBA" id="ARBA00022729"/>
    </source>
</evidence>
<evidence type="ECO:0000313" key="4">
    <source>
        <dbReference type="EMBL" id="CAB9522417.1"/>
    </source>
</evidence>
<dbReference type="Gene3D" id="3.80.10.10">
    <property type="entry name" value="Ribonuclease Inhibitor"/>
    <property type="match status" value="5"/>
</dbReference>
<dbReference type="Pfam" id="PF00560">
    <property type="entry name" value="LRR_1"/>
    <property type="match status" value="2"/>
</dbReference>
<reference evidence="4" key="1">
    <citation type="submission" date="2020-06" db="EMBL/GenBank/DDBJ databases">
        <authorList>
            <consortium name="Plant Systems Biology data submission"/>
        </authorList>
    </citation>
    <scope>NUCLEOTIDE SEQUENCE</scope>
    <source>
        <strain evidence="4">D6</strain>
    </source>
</reference>
<dbReference type="OrthoDB" id="676979at2759"/>
<proteinExistence type="predicted"/>
<organism evidence="4 5">
    <name type="scientific">Seminavis robusta</name>
    <dbReference type="NCBI Taxonomy" id="568900"/>
    <lineage>
        <taxon>Eukaryota</taxon>
        <taxon>Sar</taxon>
        <taxon>Stramenopiles</taxon>
        <taxon>Ochrophyta</taxon>
        <taxon>Bacillariophyta</taxon>
        <taxon>Bacillariophyceae</taxon>
        <taxon>Bacillariophycidae</taxon>
        <taxon>Naviculales</taxon>
        <taxon>Naviculaceae</taxon>
        <taxon>Seminavis</taxon>
    </lineage>
</organism>
<comment type="caution">
    <text evidence="4">The sequence shown here is derived from an EMBL/GenBank/DDBJ whole genome shotgun (WGS) entry which is preliminary data.</text>
</comment>
<keyword evidence="1" id="KW-0433">Leucine-rich repeat</keyword>
<protein>
    <submittedName>
        <fullName evidence="4">Leucine rich repeat</fullName>
    </submittedName>
</protein>
<dbReference type="SUPFAM" id="SSF52058">
    <property type="entry name" value="L domain-like"/>
    <property type="match status" value="2"/>
</dbReference>
<evidence type="ECO:0000256" key="3">
    <source>
        <dbReference type="ARBA" id="ARBA00022737"/>
    </source>
</evidence>
<dbReference type="InterPro" id="IPR001611">
    <property type="entry name" value="Leu-rich_rpt"/>
</dbReference>
<gene>
    <name evidence="4" type="ORF">SEMRO_1300_G260750.1</name>
</gene>
<dbReference type="InterPro" id="IPR032675">
    <property type="entry name" value="LRR_dom_sf"/>
</dbReference>
<keyword evidence="5" id="KW-1185">Reference proteome</keyword>
<evidence type="ECO:0000256" key="1">
    <source>
        <dbReference type="ARBA" id="ARBA00022614"/>
    </source>
</evidence>
<name>A0A9N8HRB7_9STRA</name>
<dbReference type="EMBL" id="CAICTM010001298">
    <property type="protein sequence ID" value="CAB9522417.1"/>
    <property type="molecule type" value="Genomic_DNA"/>
</dbReference>
<keyword evidence="3" id="KW-0677">Repeat</keyword>
<evidence type="ECO:0000313" key="5">
    <source>
        <dbReference type="Proteomes" id="UP001153069"/>
    </source>
</evidence>
<dbReference type="PANTHER" id="PTHR47988">
    <property type="entry name" value="SOMATIC EMBRYOGENESIS RECEPTOR KINASE 1"/>
    <property type="match status" value="1"/>
</dbReference>